<evidence type="ECO:0000313" key="3">
    <source>
        <dbReference type="Proteomes" id="UP001302059"/>
    </source>
</evidence>
<dbReference type="PROSITE" id="PS50995">
    <property type="entry name" value="HTH_MARR_2"/>
    <property type="match status" value="1"/>
</dbReference>
<dbReference type="InterPro" id="IPR036390">
    <property type="entry name" value="WH_DNA-bd_sf"/>
</dbReference>
<name>A0ABT7JEA1_9DEIO</name>
<dbReference type="InterPro" id="IPR000835">
    <property type="entry name" value="HTH_MarR-typ"/>
</dbReference>
<organism evidence="2 3">
    <name type="scientific">Deinococcus rhizophilus</name>
    <dbReference type="NCBI Taxonomy" id="3049544"/>
    <lineage>
        <taxon>Bacteria</taxon>
        <taxon>Thermotogati</taxon>
        <taxon>Deinococcota</taxon>
        <taxon>Deinococci</taxon>
        <taxon>Deinococcales</taxon>
        <taxon>Deinococcaceae</taxon>
        <taxon>Deinococcus</taxon>
    </lineage>
</organism>
<keyword evidence="3" id="KW-1185">Reference proteome</keyword>
<evidence type="ECO:0000313" key="2">
    <source>
        <dbReference type="EMBL" id="MDL2343387.1"/>
    </source>
</evidence>
<accession>A0ABT7JEA1</accession>
<dbReference type="PANTHER" id="PTHR33164:SF43">
    <property type="entry name" value="HTH-TYPE TRANSCRIPTIONAL REPRESSOR YETL"/>
    <property type="match status" value="1"/>
</dbReference>
<reference evidence="2 3" key="1">
    <citation type="submission" date="2023-05" db="EMBL/GenBank/DDBJ databases">
        <authorList>
            <person name="Gao F."/>
        </authorList>
    </citation>
    <scope>NUCLEOTIDE SEQUENCE [LARGE SCALE GENOMIC DNA]</scope>
    <source>
        <strain evidence="2 3">MIMF12</strain>
    </source>
</reference>
<dbReference type="PANTHER" id="PTHR33164">
    <property type="entry name" value="TRANSCRIPTIONAL REGULATOR, MARR FAMILY"/>
    <property type="match status" value="1"/>
</dbReference>
<dbReference type="InterPro" id="IPR039422">
    <property type="entry name" value="MarR/SlyA-like"/>
</dbReference>
<dbReference type="Gene3D" id="1.10.10.10">
    <property type="entry name" value="Winged helix-like DNA-binding domain superfamily/Winged helix DNA-binding domain"/>
    <property type="match status" value="1"/>
</dbReference>
<gene>
    <name evidence="2" type="ORF">QOL99_04385</name>
</gene>
<sequence length="160" mass="17492">MAVSPPSPPSRPGPTPEQVSLFIGRMWHFNRKLKQDVNPLLAEKHDLDTRRFFVLRGIQQGAGYPKVLAERLELPPALLSRYLDGLARQGLIARALDPDDSRRTRLSLTPQGEAALAATVQTVHELVGTRLSRLAPDTMATVLGALAVLTDEGQTQENPA</sequence>
<proteinExistence type="predicted"/>
<dbReference type="SUPFAM" id="SSF46785">
    <property type="entry name" value="Winged helix' DNA-binding domain"/>
    <property type="match status" value="1"/>
</dbReference>
<dbReference type="EMBL" id="JASNGB010000021">
    <property type="protein sequence ID" value="MDL2343387.1"/>
    <property type="molecule type" value="Genomic_DNA"/>
</dbReference>
<evidence type="ECO:0000259" key="1">
    <source>
        <dbReference type="PROSITE" id="PS50995"/>
    </source>
</evidence>
<dbReference type="Proteomes" id="UP001302059">
    <property type="component" value="Unassembled WGS sequence"/>
</dbReference>
<dbReference type="SMART" id="SM00347">
    <property type="entry name" value="HTH_MARR"/>
    <property type="match status" value="1"/>
</dbReference>
<dbReference type="InterPro" id="IPR036388">
    <property type="entry name" value="WH-like_DNA-bd_sf"/>
</dbReference>
<dbReference type="Pfam" id="PF12802">
    <property type="entry name" value="MarR_2"/>
    <property type="match status" value="1"/>
</dbReference>
<dbReference type="RefSeq" id="WP_285521751.1">
    <property type="nucleotide sequence ID" value="NZ_JASNGB010000021.1"/>
</dbReference>
<protein>
    <submittedName>
        <fullName evidence="2">MarR family transcriptional regulator</fullName>
    </submittedName>
</protein>
<comment type="caution">
    <text evidence="2">The sequence shown here is derived from an EMBL/GenBank/DDBJ whole genome shotgun (WGS) entry which is preliminary data.</text>
</comment>
<feature type="domain" description="HTH marR-type" evidence="1">
    <location>
        <begin position="19"/>
        <end position="151"/>
    </location>
</feature>